<dbReference type="InterPro" id="IPR050683">
    <property type="entry name" value="Bact_Polysacc_Export_ATP-bd"/>
</dbReference>
<dbReference type="PROSITE" id="PS50893">
    <property type="entry name" value="ABC_TRANSPORTER_2"/>
    <property type="match status" value="1"/>
</dbReference>
<dbReference type="CDD" id="cd03220">
    <property type="entry name" value="ABC_KpsT_Wzt"/>
    <property type="match status" value="1"/>
</dbReference>
<dbReference type="InterPro" id="IPR027417">
    <property type="entry name" value="P-loop_NTPase"/>
</dbReference>
<dbReference type="PROSITE" id="PS00211">
    <property type="entry name" value="ABC_TRANSPORTER_1"/>
    <property type="match status" value="1"/>
</dbReference>
<proteinExistence type="inferred from homology"/>
<keyword evidence="3" id="KW-0547">Nucleotide-binding</keyword>
<dbReference type="InterPro" id="IPR017871">
    <property type="entry name" value="ABC_transporter-like_CS"/>
</dbReference>
<evidence type="ECO:0000256" key="1">
    <source>
        <dbReference type="ARBA" id="ARBA00005417"/>
    </source>
</evidence>
<name>A0A239Q040_9PROT</name>
<evidence type="ECO:0000313" key="7">
    <source>
        <dbReference type="EMBL" id="SNT75884.1"/>
    </source>
</evidence>
<keyword evidence="4 7" id="KW-0067">ATP-binding</keyword>
<feature type="compositionally biased region" description="Polar residues" evidence="5">
    <location>
        <begin position="1"/>
        <end position="16"/>
    </location>
</feature>
<accession>A0A239Q040</accession>
<protein>
    <submittedName>
        <fullName evidence="7">Lipopolysaccharide transport system ATP-binding protein</fullName>
    </submittedName>
</protein>
<keyword evidence="8" id="KW-1185">Reference proteome</keyword>
<feature type="region of interest" description="Disordered" evidence="5">
    <location>
        <begin position="68"/>
        <end position="90"/>
    </location>
</feature>
<comment type="similarity">
    <text evidence="1">Belongs to the ABC transporter superfamily.</text>
</comment>
<evidence type="ECO:0000313" key="8">
    <source>
        <dbReference type="Proteomes" id="UP000198346"/>
    </source>
</evidence>
<dbReference type="Proteomes" id="UP000198346">
    <property type="component" value="Unassembled WGS sequence"/>
</dbReference>
<dbReference type="InterPro" id="IPR003439">
    <property type="entry name" value="ABC_transporter-like_ATP-bd"/>
</dbReference>
<feature type="domain" description="ABC transporter" evidence="6">
    <location>
        <begin position="84"/>
        <end position="307"/>
    </location>
</feature>
<dbReference type="GO" id="GO:0016887">
    <property type="term" value="F:ATP hydrolysis activity"/>
    <property type="evidence" value="ECO:0007669"/>
    <property type="project" value="InterPro"/>
</dbReference>
<evidence type="ECO:0000256" key="5">
    <source>
        <dbReference type="SAM" id="MobiDB-lite"/>
    </source>
</evidence>
<organism evidence="7 8">
    <name type="scientific">Amphiplicatus metriothermophilus</name>
    <dbReference type="NCBI Taxonomy" id="1519374"/>
    <lineage>
        <taxon>Bacteria</taxon>
        <taxon>Pseudomonadati</taxon>
        <taxon>Pseudomonadota</taxon>
        <taxon>Alphaproteobacteria</taxon>
        <taxon>Parvularculales</taxon>
        <taxon>Parvularculaceae</taxon>
        <taxon>Amphiplicatus</taxon>
    </lineage>
</organism>
<keyword evidence="2" id="KW-0813">Transport</keyword>
<reference evidence="7 8" key="1">
    <citation type="submission" date="2017-07" db="EMBL/GenBank/DDBJ databases">
        <authorList>
            <person name="Sun Z.S."/>
            <person name="Albrecht U."/>
            <person name="Echele G."/>
            <person name="Lee C.C."/>
        </authorList>
    </citation>
    <scope>NUCLEOTIDE SEQUENCE [LARGE SCALE GENOMIC DNA]</scope>
    <source>
        <strain evidence="7 8">CGMCC 1.12710</strain>
    </source>
</reference>
<evidence type="ECO:0000256" key="2">
    <source>
        <dbReference type="ARBA" id="ARBA00022448"/>
    </source>
</evidence>
<evidence type="ECO:0000256" key="3">
    <source>
        <dbReference type="ARBA" id="ARBA00022741"/>
    </source>
</evidence>
<dbReference type="GO" id="GO:0140359">
    <property type="term" value="F:ABC-type transporter activity"/>
    <property type="evidence" value="ECO:0007669"/>
    <property type="project" value="InterPro"/>
</dbReference>
<dbReference type="EMBL" id="FZQA01000010">
    <property type="protein sequence ID" value="SNT75884.1"/>
    <property type="molecule type" value="Genomic_DNA"/>
</dbReference>
<dbReference type="SUPFAM" id="SSF52540">
    <property type="entry name" value="P-loop containing nucleoside triphosphate hydrolases"/>
    <property type="match status" value="1"/>
</dbReference>
<dbReference type="AlphaFoldDB" id="A0A239Q040"/>
<evidence type="ECO:0000256" key="4">
    <source>
        <dbReference type="ARBA" id="ARBA00022840"/>
    </source>
</evidence>
<dbReference type="GO" id="GO:0016020">
    <property type="term" value="C:membrane"/>
    <property type="evidence" value="ECO:0007669"/>
    <property type="project" value="InterPro"/>
</dbReference>
<dbReference type="Gene3D" id="3.40.50.300">
    <property type="entry name" value="P-loop containing nucleotide triphosphate hydrolases"/>
    <property type="match status" value="1"/>
</dbReference>
<dbReference type="InterPro" id="IPR003593">
    <property type="entry name" value="AAA+_ATPase"/>
</dbReference>
<dbReference type="PANTHER" id="PTHR46743">
    <property type="entry name" value="TEICHOIC ACIDS EXPORT ATP-BINDING PROTEIN TAGH"/>
    <property type="match status" value="1"/>
</dbReference>
<feature type="region of interest" description="Disordered" evidence="5">
    <location>
        <begin position="1"/>
        <end position="45"/>
    </location>
</feature>
<dbReference type="InterPro" id="IPR015860">
    <property type="entry name" value="ABC_transpr_TagH-like"/>
</dbReference>
<dbReference type="PANTHER" id="PTHR46743:SF2">
    <property type="entry name" value="TEICHOIC ACIDS EXPORT ATP-BINDING PROTEIN TAGH"/>
    <property type="match status" value="1"/>
</dbReference>
<dbReference type="GO" id="GO:0005524">
    <property type="term" value="F:ATP binding"/>
    <property type="evidence" value="ECO:0007669"/>
    <property type="project" value="UniProtKB-KW"/>
</dbReference>
<dbReference type="Pfam" id="PF00005">
    <property type="entry name" value="ABC_tran"/>
    <property type="match status" value="1"/>
</dbReference>
<gene>
    <name evidence="7" type="ORF">SAMN06297382_2953</name>
</gene>
<sequence>MATVQGGDQMTHSTRAAQKEADESAAPFLADGAGEPVPAVSAEQTGGPSIAVRNVSLVFPLYERALPAAPTREDDDDHAGPPPAEDERILLSPDGGIIGVRAVHDVSFDIGKGERVALIGKNGAGKTTLLQILAGILTPDEGEVRTCGRTTNLIRINLGMRGEASGHRNITLLGLAAGHAREEIEAKREQIAAFSELGRFLDMPVETYSAGMRMRLNFAIATAFEPEILILDEWLSAGDAAFRKKATERMQEFVGTANILIFASHSRRMLLDNCTRGIWLERGRIRADGDIEDLLDAYEAESGASRSSA</sequence>
<dbReference type="SMART" id="SM00382">
    <property type="entry name" value="AAA"/>
    <property type="match status" value="1"/>
</dbReference>
<evidence type="ECO:0000259" key="6">
    <source>
        <dbReference type="PROSITE" id="PS50893"/>
    </source>
</evidence>